<evidence type="ECO:0000313" key="1">
    <source>
        <dbReference type="EMBL" id="WYN05142.1"/>
    </source>
</evidence>
<accession>A0AAX4MVA3</accession>
<gene>
    <name evidence="1" type="ORF">ISREJYDI_CDS0182</name>
</gene>
<dbReference type="Proteomes" id="UP001447006">
    <property type="component" value="Segment"/>
</dbReference>
<reference evidence="1 2" key="1">
    <citation type="submission" date="2024-03" db="EMBL/GenBank/DDBJ databases">
        <title>Complete Genome Sequence of a Pseudomonas fluorescens Bacteriophage UNO-G1W1 isolated from freshwater ice in Nebraska.</title>
        <authorList>
            <person name="Neville A.J."/>
            <person name="Schulze T.T."/>
            <person name="Davis P.H."/>
        </authorList>
    </citation>
    <scope>NUCLEOTIDE SEQUENCE [LARGE SCALE GENOMIC DNA]</scope>
</reference>
<proteinExistence type="predicted"/>
<name>A0AAX4MVA3_9CAUD</name>
<keyword evidence="2" id="KW-1185">Reference proteome</keyword>
<dbReference type="EMBL" id="PP551948">
    <property type="protein sequence ID" value="WYN05142.1"/>
    <property type="molecule type" value="Genomic_DNA"/>
</dbReference>
<evidence type="ECO:0000313" key="2">
    <source>
        <dbReference type="Proteomes" id="UP001447006"/>
    </source>
</evidence>
<protein>
    <submittedName>
        <fullName evidence="1">Uncharacterized protein</fullName>
    </submittedName>
</protein>
<sequence length="54" mass="6929">MNRWDDEWEKEDQERMTDWAYMEEREHIENIRHWEGDECADAMMRDLNKRYGDY</sequence>
<organism evidence="1 2">
    <name type="scientific">Pseudomonas phage UNO-G1W1</name>
    <dbReference type="NCBI Taxonomy" id="3136609"/>
    <lineage>
        <taxon>Viruses</taxon>
        <taxon>Duplodnaviria</taxon>
        <taxon>Heunggongvirae</taxon>
        <taxon>Uroviricota</taxon>
        <taxon>Caudoviricetes</taxon>
        <taxon>Vandenendeviridae</taxon>
        <taxon>Gorskivirinae</taxon>
        <taxon>Omahavirus</taxon>
        <taxon>Omahavirus UNOG1W1</taxon>
    </lineage>
</organism>